<feature type="domain" description="Peptidoglycan binding-like" evidence="1">
    <location>
        <begin position="104"/>
        <end position="163"/>
    </location>
</feature>
<dbReference type="EMBL" id="CP089983">
    <property type="protein sequence ID" value="WXB05725.1"/>
    <property type="molecule type" value="Genomic_DNA"/>
</dbReference>
<dbReference type="RefSeq" id="WP_394835371.1">
    <property type="nucleotide sequence ID" value="NZ_CP089929.1"/>
</dbReference>
<protein>
    <submittedName>
        <fullName evidence="2">Peptidoglycan-binding protein</fullName>
    </submittedName>
</protein>
<keyword evidence="3" id="KW-1185">Reference proteome</keyword>
<dbReference type="InterPro" id="IPR002477">
    <property type="entry name" value="Peptidoglycan-bd-like"/>
</dbReference>
<dbReference type="SUPFAM" id="SSF47090">
    <property type="entry name" value="PGBD-like"/>
    <property type="match status" value="1"/>
</dbReference>
<dbReference type="InterPro" id="IPR036366">
    <property type="entry name" value="PGBDSf"/>
</dbReference>
<evidence type="ECO:0000313" key="2">
    <source>
        <dbReference type="EMBL" id="WXB05725.1"/>
    </source>
</evidence>
<sequence>MEIVVMRTMPGSTSFNTVRLPTTIPVRFQIAPGTGPNLGIANADYTVGLEGDPPLAQGKTDATGQVPVLLAAFWVGTPVIEILGTRYEVHLHPELAAIKTLAGVQKRLDALGYMTGYQLVPIGDAEPADGMDGARTQQAILNFQTDHDLPMTGVLSNETLSAIDEAFKGKGKKSHG</sequence>
<dbReference type="Proteomes" id="UP001374803">
    <property type="component" value="Chromosome"/>
</dbReference>
<dbReference type="Gene3D" id="1.10.101.10">
    <property type="entry name" value="PGBD-like superfamily/PGBD"/>
    <property type="match status" value="1"/>
</dbReference>
<accession>A0ABZ2L5T5</accession>
<dbReference type="InterPro" id="IPR036365">
    <property type="entry name" value="PGBD-like_sf"/>
</dbReference>
<evidence type="ECO:0000259" key="1">
    <source>
        <dbReference type="Pfam" id="PF01471"/>
    </source>
</evidence>
<gene>
    <name evidence="2" type="ORF">LVJ94_00405</name>
</gene>
<name>A0ABZ2L5T5_9BACT</name>
<evidence type="ECO:0000313" key="3">
    <source>
        <dbReference type="Proteomes" id="UP001374803"/>
    </source>
</evidence>
<organism evidence="2 3">
    <name type="scientific">Pendulispora rubella</name>
    <dbReference type="NCBI Taxonomy" id="2741070"/>
    <lineage>
        <taxon>Bacteria</taxon>
        <taxon>Pseudomonadati</taxon>
        <taxon>Myxococcota</taxon>
        <taxon>Myxococcia</taxon>
        <taxon>Myxococcales</taxon>
        <taxon>Sorangiineae</taxon>
        <taxon>Pendulisporaceae</taxon>
        <taxon>Pendulispora</taxon>
    </lineage>
</organism>
<proteinExistence type="predicted"/>
<reference evidence="2" key="1">
    <citation type="submission" date="2021-12" db="EMBL/GenBank/DDBJ databases">
        <title>Discovery of the Pendulisporaceae a myxobacterial family with distinct sporulation behavior and unique specialized metabolism.</title>
        <authorList>
            <person name="Garcia R."/>
            <person name="Popoff A."/>
            <person name="Bader C.D."/>
            <person name="Loehr J."/>
            <person name="Walesch S."/>
            <person name="Walt C."/>
            <person name="Boldt J."/>
            <person name="Bunk B."/>
            <person name="Haeckl F.J.F.P.J."/>
            <person name="Gunesch A.P."/>
            <person name="Birkelbach J."/>
            <person name="Nuebel U."/>
            <person name="Pietschmann T."/>
            <person name="Bach T."/>
            <person name="Mueller R."/>
        </authorList>
    </citation>
    <scope>NUCLEOTIDE SEQUENCE</scope>
    <source>
        <strain evidence="2">MSr11367</strain>
    </source>
</reference>
<dbReference type="Pfam" id="PF01471">
    <property type="entry name" value="PG_binding_1"/>
    <property type="match status" value="1"/>
</dbReference>